<dbReference type="RefSeq" id="WP_329509936.1">
    <property type="nucleotide sequence ID" value="NZ_BAAAYZ010000132.1"/>
</dbReference>
<keyword evidence="1" id="KW-0812">Transmembrane</keyword>
<keyword evidence="1" id="KW-0472">Membrane</keyword>
<gene>
    <name evidence="2" type="ORF">VXC91_26980</name>
</gene>
<keyword evidence="3" id="KW-1185">Reference proteome</keyword>
<evidence type="ECO:0000256" key="1">
    <source>
        <dbReference type="SAM" id="Phobius"/>
    </source>
</evidence>
<evidence type="ECO:0000313" key="2">
    <source>
        <dbReference type="EMBL" id="MED7825526.1"/>
    </source>
</evidence>
<organism evidence="2 3">
    <name type="scientific">Streptomyces chiangmaiensis</name>
    <dbReference type="NCBI Taxonomy" id="766497"/>
    <lineage>
        <taxon>Bacteria</taxon>
        <taxon>Bacillati</taxon>
        <taxon>Actinomycetota</taxon>
        <taxon>Actinomycetes</taxon>
        <taxon>Kitasatosporales</taxon>
        <taxon>Streptomycetaceae</taxon>
        <taxon>Streptomyces</taxon>
    </lineage>
</organism>
<proteinExistence type="predicted"/>
<evidence type="ECO:0008006" key="4">
    <source>
        <dbReference type="Google" id="ProtNLM"/>
    </source>
</evidence>
<feature type="transmembrane region" description="Helical" evidence="1">
    <location>
        <begin position="15"/>
        <end position="39"/>
    </location>
</feature>
<comment type="caution">
    <text evidence="2">The sequence shown here is derived from an EMBL/GenBank/DDBJ whole genome shotgun (WGS) entry which is preliminary data.</text>
</comment>
<feature type="transmembrane region" description="Helical" evidence="1">
    <location>
        <begin position="77"/>
        <end position="93"/>
    </location>
</feature>
<feature type="transmembrane region" description="Helical" evidence="1">
    <location>
        <begin position="105"/>
        <end position="124"/>
    </location>
</feature>
<dbReference type="EMBL" id="JAYWVC010000112">
    <property type="protein sequence ID" value="MED7825526.1"/>
    <property type="molecule type" value="Genomic_DNA"/>
</dbReference>
<accession>A0ABU7FNK1</accession>
<keyword evidence="1" id="KW-1133">Transmembrane helix</keyword>
<evidence type="ECO:0000313" key="3">
    <source>
        <dbReference type="Proteomes" id="UP001333996"/>
    </source>
</evidence>
<sequence>MDLFGIHIPETSPVFLSFLTVHVLAGLTAVVVGAGAAVVRRKGRGLHTRFGAMYFGAICIVFATATAMTAMRLREDYHLFLIGAVAFTAALTGRTARRRHWSGDTAHIVGMGGSYVAMLTAFYVDNGSQLPLWDRLPTLAYWILPAAVGAPLTWRAVRRVNRAQEPPIASDGGPQAA</sequence>
<reference evidence="2" key="1">
    <citation type="submission" date="2024-01" db="EMBL/GenBank/DDBJ databases">
        <title>First draft genome sequence data of TA4-1, the type strain of Gram-positive actinobacterium Streptomyces chiangmaiensis.</title>
        <authorList>
            <person name="Yasawong M."/>
            <person name="Nantapong N."/>
        </authorList>
    </citation>
    <scope>NUCLEOTIDE SEQUENCE</scope>
    <source>
        <strain evidence="2">TA4-1</strain>
    </source>
</reference>
<feature type="transmembrane region" description="Helical" evidence="1">
    <location>
        <begin position="139"/>
        <end position="157"/>
    </location>
</feature>
<protein>
    <recommendedName>
        <fullName evidence="4">DUF2306 domain-containing protein</fullName>
    </recommendedName>
</protein>
<dbReference type="Proteomes" id="UP001333996">
    <property type="component" value="Unassembled WGS sequence"/>
</dbReference>
<name>A0ABU7FNK1_9ACTN</name>
<feature type="transmembrane region" description="Helical" evidence="1">
    <location>
        <begin position="51"/>
        <end position="71"/>
    </location>
</feature>